<name>A0A0E9UFY1_ANGAN</name>
<protein>
    <submittedName>
        <fullName evidence="1">Uncharacterized protein</fullName>
    </submittedName>
</protein>
<reference evidence="1" key="2">
    <citation type="journal article" date="2015" name="Fish Shellfish Immunol.">
        <title>Early steps in the European eel (Anguilla anguilla)-Vibrio vulnificus interaction in the gills: Role of the RtxA13 toxin.</title>
        <authorList>
            <person name="Callol A."/>
            <person name="Pajuelo D."/>
            <person name="Ebbesson L."/>
            <person name="Teles M."/>
            <person name="MacKenzie S."/>
            <person name="Amaro C."/>
        </authorList>
    </citation>
    <scope>NUCLEOTIDE SEQUENCE</scope>
</reference>
<evidence type="ECO:0000313" key="1">
    <source>
        <dbReference type="EMBL" id="JAH64716.1"/>
    </source>
</evidence>
<sequence length="15" mass="1803">MYQGFAPVQNFFIIQ</sequence>
<reference evidence="1" key="1">
    <citation type="submission" date="2014-11" db="EMBL/GenBank/DDBJ databases">
        <authorList>
            <person name="Amaro Gonzalez C."/>
        </authorList>
    </citation>
    <scope>NUCLEOTIDE SEQUENCE</scope>
</reference>
<accession>A0A0E9UFY1</accession>
<dbReference type="EMBL" id="GBXM01043861">
    <property type="protein sequence ID" value="JAH64716.1"/>
    <property type="molecule type" value="Transcribed_RNA"/>
</dbReference>
<proteinExistence type="predicted"/>
<organism evidence="1">
    <name type="scientific">Anguilla anguilla</name>
    <name type="common">European freshwater eel</name>
    <name type="synonym">Muraena anguilla</name>
    <dbReference type="NCBI Taxonomy" id="7936"/>
    <lineage>
        <taxon>Eukaryota</taxon>
        <taxon>Metazoa</taxon>
        <taxon>Chordata</taxon>
        <taxon>Craniata</taxon>
        <taxon>Vertebrata</taxon>
        <taxon>Euteleostomi</taxon>
        <taxon>Actinopterygii</taxon>
        <taxon>Neopterygii</taxon>
        <taxon>Teleostei</taxon>
        <taxon>Anguilliformes</taxon>
        <taxon>Anguillidae</taxon>
        <taxon>Anguilla</taxon>
    </lineage>
</organism>